<keyword evidence="4" id="KW-0479">Metal-binding</keyword>
<dbReference type="PANTHER" id="PTHR30457">
    <property type="entry name" value="5'-NUCLEOTIDASE SURE"/>
    <property type="match status" value="1"/>
</dbReference>
<dbReference type="EC" id="3.1.3.5" evidence="3"/>
<evidence type="ECO:0000259" key="6">
    <source>
        <dbReference type="Pfam" id="PF01975"/>
    </source>
</evidence>
<name>A0A5C6FF76_9BACT</name>
<feature type="domain" description="Survival protein SurE-like phosphatase/nucleotidase" evidence="6">
    <location>
        <begin position="2"/>
        <end position="166"/>
    </location>
</feature>
<dbReference type="SUPFAM" id="SSF64167">
    <property type="entry name" value="SurE-like"/>
    <property type="match status" value="1"/>
</dbReference>
<reference evidence="7 8" key="1">
    <citation type="submission" date="2019-02" db="EMBL/GenBank/DDBJ databases">
        <title>Deep-cultivation of Planctomycetes and their phenomic and genomic characterization uncovers novel biology.</title>
        <authorList>
            <person name="Wiegand S."/>
            <person name="Jogler M."/>
            <person name="Boedeker C."/>
            <person name="Pinto D."/>
            <person name="Vollmers J."/>
            <person name="Rivas-Marin E."/>
            <person name="Kohn T."/>
            <person name="Peeters S.H."/>
            <person name="Heuer A."/>
            <person name="Rast P."/>
            <person name="Oberbeckmann S."/>
            <person name="Bunk B."/>
            <person name="Jeske O."/>
            <person name="Meyerdierks A."/>
            <person name="Storesund J.E."/>
            <person name="Kallscheuer N."/>
            <person name="Luecker S."/>
            <person name="Lage O.M."/>
            <person name="Pohl T."/>
            <person name="Merkel B.J."/>
            <person name="Hornburger P."/>
            <person name="Mueller R.-W."/>
            <person name="Bruemmer F."/>
            <person name="Labrenz M."/>
            <person name="Spormann A.M."/>
            <person name="Op Den Camp H."/>
            <person name="Overmann J."/>
            <person name="Amann R."/>
            <person name="Jetten M.S.M."/>
            <person name="Mascher T."/>
            <person name="Medema M.H."/>
            <person name="Devos D.P."/>
            <person name="Kaster A.-K."/>
            <person name="Ovreas L."/>
            <person name="Rohde M."/>
            <person name="Galperin M.Y."/>
            <person name="Jogler C."/>
        </authorList>
    </citation>
    <scope>NUCLEOTIDE SEQUENCE [LARGE SCALE GENOMIC DNA]</scope>
    <source>
        <strain evidence="7 8">Poly51</strain>
    </source>
</reference>
<proteinExistence type="inferred from homology"/>
<evidence type="ECO:0000313" key="7">
    <source>
        <dbReference type="EMBL" id="TWU58786.1"/>
    </source>
</evidence>
<comment type="caution">
    <text evidence="7">The sequence shown here is derived from an EMBL/GenBank/DDBJ whole genome shotgun (WGS) entry which is preliminary data.</text>
</comment>
<keyword evidence="5 7" id="KW-0378">Hydrolase</keyword>
<comment type="catalytic activity">
    <reaction evidence="1">
        <text>a ribonucleoside 5'-phosphate + H2O = a ribonucleoside + phosphate</text>
        <dbReference type="Rhea" id="RHEA:12484"/>
        <dbReference type="ChEBI" id="CHEBI:15377"/>
        <dbReference type="ChEBI" id="CHEBI:18254"/>
        <dbReference type="ChEBI" id="CHEBI:43474"/>
        <dbReference type="ChEBI" id="CHEBI:58043"/>
        <dbReference type="EC" id="3.1.3.5"/>
    </reaction>
</comment>
<dbReference type="InterPro" id="IPR036523">
    <property type="entry name" value="SurE-like_sf"/>
</dbReference>
<dbReference type="EMBL" id="SJPW01000002">
    <property type="protein sequence ID" value="TWU58786.1"/>
    <property type="molecule type" value="Genomic_DNA"/>
</dbReference>
<organism evidence="7 8">
    <name type="scientific">Rubripirellula tenax</name>
    <dbReference type="NCBI Taxonomy" id="2528015"/>
    <lineage>
        <taxon>Bacteria</taxon>
        <taxon>Pseudomonadati</taxon>
        <taxon>Planctomycetota</taxon>
        <taxon>Planctomycetia</taxon>
        <taxon>Pirellulales</taxon>
        <taxon>Pirellulaceae</taxon>
        <taxon>Rubripirellula</taxon>
    </lineage>
</organism>
<dbReference type="GO" id="GO:0008253">
    <property type="term" value="F:5'-nucleotidase activity"/>
    <property type="evidence" value="ECO:0007669"/>
    <property type="project" value="UniProtKB-EC"/>
</dbReference>
<dbReference type="GO" id="GO:0046872">
    <property type="term" value="F:metal ion binding"/>
    <property type="evidence" value="ECO:0007669"/>
    <property type="project" value="UniProtKB-KW"/>
</dbReference>
<evidence type="ECO:0000256" key="3">
    <source>
        <dbReference type="ARBA" id="ARBA00012643"/>
    </source>
</evidence>
<evidence type="ECO:0000256" key="1">
    <source>
        <dbReference type="ARBA" id="ARBA00000815"/>
    </source>
</evidence>
<protein>
    <recommendedName>
        <fullName evidence="3">5'-nucleotidase</fullName>
        <ecNumber evidence="3">3.1.3.5</ecNumber>
    </recommendedName>
</protein>
<dbReference type="PANTHER" id="PTHR30457:SF0">
    <property type="entry name" value="PHOSPHATASE, PUTATIVE (AFU_ORTHOLOGUE AFUA_4G01070)-RELATED"/>
    <property type="match status" value="1"/>
</dbReference>
<dbReference type="Pfam" id="PF01975">
    <property type="entry name" value="SurE"/>
    <property type="match status" value="1"/>
</dbReference>
<comment type="similarity">
    <text evidence="2">Belongs to the SurE nucleotidase family.</text>
</comment>
<dbReference type="InterPro" id="IPR002828">
    <property type="entry name" value="SurE-like_Pase/nucleotidase"/>
</dbReference>
<keyword evidence="8" id="KW-1185">Reference proteome</keyword>
<dbReference type="InterPro" id="IPR030048">
    <property type="entry name" value="SurE"/>
</dbReference>
<accession>A0A5C6FF76</accession>
<dbReference type="Proteomes" id="UP000318288">
    <property type="component" value="Unassembled WGS sequence"/>
</dbReference>
<dbReference type="Gene3D" id="3.40.1210.10">
    <property type="entry name" value="Survival protein SurE-like phosphatase/nucleotidase"/>
    <property type="match status" value="1"/>
</dbReference>
<sequence length="235" mass="25095">MDAPGLAAFYEAITAVVGSDANVTVVAPDRGRSECGHSVTTGRSLVIHQHRAGWYCVDGTPVDCVRAATSTLMPCVDLVLSGINAGANLGIDLLVSGTFAAAREAALQGIPALAASHYRHPDVPKTWDHVGCWLAPTLKEFFAQFANGRLTGSEHLWNLNLPAVAPDGPIPDCVECRVDSHPMIRTGQLVSSERESAQKLTMSSEFHGRPRDAGTDVDRCFAGHITLTRMTPRIV</sequence>
<evidence type="ECO:0000313" key="8">
    <source>
        <dbReference type="Proteomes" id="UP000318288"/>
    </source>
</evidence>
<evidence type="ECO:0000256" key="2">
    <source>
        <dbReference type="ARBA" id="ARBA00011062"/>
    </source>
</evidence>
<gene>
    <name evidence="7" type="primary">surE_1</name>
    <name evidence="7" type="ORF">Poly51_15660</name>
</gene>
<evidence type="ECO:0000256" key="5">
    <source>
        <dbReference type="ARBA" id="ARBA00022801"/>
    </source>
</evidence>
<evidence type="ECO:0000256" key="4">
    <source>
        <dbReference type="ARBA" id="ARBA00022723"/>
    </source>
</evidence>
<dbReference type="AlphaFoldDB" id="A0A5C6FF76"/>